<name>A0A8J9V1X4_9NEOP</name>
<keyword evidence="3" id="KW-1185">Reference proteome</keyword>
<reference evidence="2" key="1">
    <citation type="submission" date="2021-12" db="EMBL/GenBank/DDBJ databases">
        <authorList>
            <person name="Martin H S."/>
        </authorList>
    </citation>
    <scope>NUCLEOTIDE SEQUENCE</scope>
</reference>
<evidence type="ECO:0000313" key="2">
    <source>
        <dbReference type="EMBL" id="CAH0723722.1"/>
    </source>
</evidence>
<protein>
    <submittedName>
        <fullName evidence="2">Uncharacterized protein</fullName>
    </submittedName>
</protein>
<sequence length="88" mass="9841">MSFQLISKDIFIILEDIMHVIDVISVNAAPHSPDIPVIEKFLRSSSSPSSTVEDNGASSSSEVKYMGHQTITEPQEEKDQRKVKNIRL</sequence>
<feature type="compositionally biased region" description="Polar residues" evidence="1">
    <location>
        <begin position="45"/>
        <end position="62"/>
    </location>
</feature>
<gene>
    <name evidence="2" type="ORF">BINO364_LOCUS9518</name>
</gene>
<feature type="non-terminal residue" evidence="2">
    <location>
        <position position="88"/>
    </location>
</feature>
<accession>A0A8J9V1X4</accession>
<organism evidence="2 3">
    <name type="scientific">Brenthis ino</name>
    <name type="common">lesser marbled fritillary</name>
    <dbReference type="NCBI Taxonomy" id="405034"/>
    <lineage>
        <taxon>Eukaryota</taxon>
        <taxon>Metazoa</taxon>
        <taxon>Ecdysozoa</taxon>
        <taxon>Arthropoda</taxon>
        <taxon>Hexapoda</taxon>
        <taxon>Insecta</taxon>
        <taxon>Pterygota</taxon>
        <taxon>Neoptera</taxon>
        <taxon>Endopterygota</taxon>
        <taxon>Lepidoptera</taxon>
        <taxon>Glossata</taxon>
        <taxon>Ditrysia</taxon>
        <taxon>Papilionoidea</taxon>
        <taxon>Nymphalidae</taxon>
        <taxon>Heliconiinae</taxon>
        <taxon>Argynnini</taxon>
        <taxon>Brenthis</taxon>
    </lineage>
</organism>
<proteinExistence type="predicted"/>
<dbReference type="EMBL" id="OV170224">
    <property type="protein sequence ID" value="CAH0723722.1"/>
    <property type="molecule type" value="Genomic_DNA"/>
</dbReference>
<dbReference type="AlphaFoldDB" id="A0A8J9V1X4"/>
<evidence type="ECO:0000256" key="1">
    <source>
        <dbReference type="SAM" id="MobiDB-lite"/>
    </source>
</evidence>
<evidence type="ECO:0000313" key="3">
    <source>
        <dbReference type="Proteomes" id="UP000838878"/>
    </source>
</evidence>
<feature type="region of interest" description="Disordered" evidence="1">
    <location>
        <begin position="45"/>
        <end position="88"/>
    </location>
</feature>
<dbReference type="Proteomes" id="UP000838878">
    <property type="component" value="Chromosome 4"/>
</dbReference>